<accession>E6Q8U9</accession>
<sequence length="53" mass="6058">MPTTTMPAIMRDLRVLNLLSIMTIFLFWMEIVNAACALELAWGVETEEIVVFL</sequence>
<comment type="caution">
    <text evidence="1">The sequence shown here is derived from an EMBL/GenBank/DDBJ whole genome shotgun (WGS) entry which is preliminary data.</text>
</comment>
<protein>
    <submittedName>
        <fullName evidence="1">Uncharacterized protein</fullName>
    </submittedName>
</protein>
<organism evidence="1">
    <name type="scientific">mine drainage metagenome</name>
    <dbReference type="NCBI Taxonomy" id="410659"/>
    <lineage>
        <taxon>unclassified sequences</taxon>
        <taxon>metagenomes</taxon>
        <taxon>ecological metagenomes</taxon>
    </lineage>
</organism>
<gene>
    <name evidence="1" type="ORF">CARN5_2955</name>
</gene>
<proteinExistence type="predicted"/>
<evidence type="ECO:0000313" key="1">
    <source>
        <dbReference type="EMBL" id="CBI03625.1"/>
    </source>
</evidence>
<dbReference type="EMBL" id="CABP01000016">
    <property type="protein sequence ID" value="CBI03625.1"/>
    <property type="molecule type" value="Genomic_DNA"/>
</dbReference>
<name>E6Q8U9_9ZZZZ</name>
<reference evidence="1" key="1">
    <citation type="submission" date="2009-10" db="EMBL/GenBank/DDBJ databases">
        <title>Diversity of trophic interactions inside an arsenic-rich microbial ecosystem.</title>
        <authorList>
            <person name="Bertin P.N."/>
            <person name="Heinrich-Salmeron A."/>
            <person name="Pelletier E."/>
            <person name="Goulhen-Chollet F."/>
            <person name="Arsene-Ploetze F."/>
            <person name="Gallien S."/>
            <person name="Calteau A."/>
            <person name="Vallenet D."/>
            <person name="Casiot C."/>
            <person name="Chane-Woon-Ming B."/>
            <person name="Giloteaux L."/>
            <person name="Barakat M."/>
            <person name="Bonnefoy V."/>
            <person name="Bruneel O."/>
            <person name="Chandler M."/>
            <person name="Cleiss J."/>
            <person name="Duran R."/>
            <person name="Elbaz-Poulichet F."/>
            <person name="Fonknechten N."/>
            <person name="Lauga B."/>
            <person name="Mornico D."/>
            <person name="Ortet P."/>
            <person name="Schaeffer C."/>
            <person name="Siguier P."/>
            <person name="Alexander Thil Smith A."/>
            <person name="Van Dorsselaer A."/>
            <person name="Weissenbach J."/>
            <person name="Medigue C."/>
            <person name="Le Paslier D."/>
        </authorList>
    </citation>
    <scope>NUCLEOTIDE SEQUENCE</scope>
</reference>
<dbReference type="AlphaFoldDB" id="E6Q8U9"/>